<feature type="domain" description="EGF-like" evidence="7">
    <location>
        <begin position="1534"/>
        <end position="1572"/>
    </location>
</feature>
<dbReference type="CDD" id="cd00110">
    <property type="entry name" value="LamG"/>
    <property type="match status" value="5"/>
</dbReference>
<sequence>MSSVRVTAATTTHTWTVSTADFPPDRWHFLEVSFHPERGLRLYDGTRLVAESSVSLARNVSAPESLEMDRFYMGRGNVDMSSNRHAGGVYDELDVWYADRDYLTSHGFLQRSKSAREHHRTFRGISRLHPDNSPHFGYPSDWAARTVPGKIGNALELRGRGQYADLGAMGHTCMGNLARCTQGITLSAWMKFRSFENDMVFLSTGQNGLLMIYRDGYVHVSADGRGLVTTPRFETDRWYHVEISWHPSYGLRLYVDNELKADSPRVPIDDRGQDGEGRFYIGRPNNGDMPGGHYTTGNFDIDELEVWYGRREDLIAFGYIDRDDLGYEAFSMDNAIGNRIDHNKYVVLLANGASLVSGHVGQAVALDGRGQYVDLGSHIDSCLGNLDLCPHGFTMSVWLKPGELRENTHYIAGPAYSLFYEDGELKAEFSAKGRAWNVATPNFHSGEWQRVTLAWHAKRGLSMFVNDELMDTSSGEDRVQDNQPASDHVYLGRNLVDTRLTADVQADELQVWYDQLDQLRATGRYEVQIMPRLISFDNWRDGRLTLRDRVIYAIGEVRLVPGLGQGSSAVYLDGHTQYIDLGSNFTCNGNLDMCRQGATIRLALKPNQLVDGAYILDSFPVKVYYKDGRIYAEMQTSTQVWQVNTADINPGEWSRMELTWHPTFGLALYVNGRRVGYQTFPRTRPPVSNSDWRSFLGRPLNDADGSHANIYVDNLEFYNGYQSYIPQDNYLSLIQQQEPLPGITTEIIWVDPVTTQRPPIIQPRPASPTTIIRFNGASYVKFDFSQLPSQYLTYSPDEEFSFWFLTDQPEGLLWYHQEPKRNLYLAIKDGYLVFVNDNKSSPPEEVYIGRRDGKRFNDFKWYKINIRRSGRRIRITVDDKYPEEYIFSENVQFLVRALVYLGGSDNTIDKTRSNIRQDLKGGLAELAKGDIFGQVEIQTLPYPFNGGGVSTEPRPTRPTAPPTLPQTTAITFVEQGVGMSVPHFNLKDGYSITFKFQTINQNGLILFAGVPRGEFLAVELYDGRLYFIHNFGRRDKRTPFASRVMADGQQHEVQLNFFANSHVDLRVDDIRERLAFESGERLPVNLGPLYVAGYIDYNGLPWMVWSRESYLGCLEDLQVDNVLVDFHTAVLHYPGQVRRQCLPMPQECARQQPCRNGICRNGWQKYFCDCRNMPFRGDRCEMDAWTALFNGTMFGRITFTNTIRSHVDNLSVRFKSLKANGLLFETKSRDNNVYLRCSLENGTVKVETNLGGEVRTFYAGNNLNDFKWHTVYIQRRGNEMEVWVDDGDHSKQLLAGEYYSFNFDQVFLGGVDPNTEKNAYVGYLQNLYLNDVDALEKLRGSSIIVDSFQRLPPLIYSPVTFPKIDTFIELPPLRLPPITVLHFMFKTKESSGILLFATSKSTDHLVVELFDGQLHIQVNSFKAKTQQRLNDNRWHAVTIERAGVDQQQFSLIVDNVPSSFAYPGYDGLLLNGPLYIGGAPQELMQKDYIKNSVFSKSGFRGCLASLDLSGQVPDLLDFAKRQSITVYDSCRDIEQTVCTEALCKNFGTCVESHGETFTCDCSMSAHAGRDCLEQPNGYRFANFSKEVGGLLIYSYTQPPTAELDQIAFGVMTKQQTDATLLRLFSETFRDFITFRLANGHIAADYDTNGAGGSQTVIGEKVNDGAYHIIRFIRGPDNAKLYVDRLGAVINTHTFKHGDFDRLSKIYVGGSAYDNNRVQDAFDGIIGGLNVNGFHVFVGDEAHRQTQYIQDVKVADRPFSLVGGIDVTIFTTPIPVTTPVIPTTPPPLPPILTVPGDVGGGGVGWVPGEGGIVVYPKGDGGTGVVLPGSDLQTNPVLGAQVAAPPPLPSSGPRAGAVVGTILGLLALASSMMWAFYRCKPGWCTCLKPSSASPLNISSPRASGTNKPLLTAVGGGGSGSGGASAASAGAGGAGSAGVLVVLVEQAVSATSTCHHPVLQEVVLVVVLVELELILVPQHLGCQEEAIPQHSKKAAMSGVHSNYQSNTLTAGGGSLGGSSLGYSGGVSVVHVVFQVRTVSGQQQMIGYAGAPHIGVPPGALGEEVRVDCCLMTNDGRSVVTGSSLGPPQVWDMQTGELLRIMRGETVGSTNLHLACNDRLLVGAINADLEVNQSSIPKGVHNYLLQIWDFSTGQALEMADLEVCSALAMMSDNDKVVFGRSDKFGGGTNIVVWDLLGNQPIKHMRFDAPIGNNDYVHFLALSQNDRYVVAGFTNSFDNFAEFVVFDMTLTSYTVSDPSILRLDASPECTAVLPRDEAVTGLRNGDLVIWSLRTGQPSRQLLSGSGRHAHSREVKAVARSEDNKFLVSASADGTLKVWDVETERHINTLNGHTDEVWCCAISPDNEIVVSGSRDKTIRLWRLKSGTEICSFNAGVDIFHVTMSRDKSVIVALGDKLGARKLIMLQVVRTKVRRQISS</sequence>
<comment type="caution">
    <text evidence="8">The sequence shown here is derived from an EMBL/GenBank/DDBJ whole genome shotgun (WGS) entry which is preliminary data.</text>
</comment>
<feature type="domain" description="Laminin G" evidence="6">
    <location>
        <begin position="968"/>
        <end position="1141"/>
    </location>
</feature>
<dbReference type="InterPro" id="IPR015943">
    <property type="entry name" value="WD40/YVTN_repeat-like_dom_sf"/>
</dbReference>
<proteinExistence type="predicted"/>
<accession>A0A2T7PX27</accession>
<feature type="repeat" description="WD" evidence="5">
    <location>
        <begin position="2302"/>
        <end position="2343"/>
    </location>
</feature>
<evidence type="ECO:0000256" key="3">
    <source>
        <dbReference type="ARBA" id="ARBA00023157"/>
    </source>
</evidence>
<dbReference type="CDD" id="cd00054">
    <property type="entry name" value="EGF_CA"/>
    <property type="match status" value="1"/>
</dbReference>
<dbReference type="InterPro" id="IPR050372">
    <property type="entry name" value="Neurexin-related_CASP"/>
</dbReference>
<dbReference type="InterPro" id="IPR001680">
    <property type="entry name" value="WD40_rpt"/>
</dbReference>
<dbReference type="PROSITE" id="PS50026">
    <property type="entry name" value="EGF_3"/>
    <property type="match status" value="2"/>
</dbReference>
<organism evidence="8 9">
    <name type="scientific">Pomacea canaliculata</name>
    <name type="common">Golden apple snail</name>
    <dbReference type="NCBI Taxonomy" id="400727"/>
    <lineage>
        <taxon>Eukaryota</taxon>
        <taxon>Metazoa</taxon>
        <taxon>Spiralia</taxon>
        <taxon>Lophotrochozoa</taxon>
        <taxon>Mollusca</taxon>
        <taxon>Gastropoda</taxon>
        <taxon>Caenogastropoda</taxon>
        <taxon>Architaenioglossa</taxon>
        <taxon>Ampullarioidea</taxon>
        <taxon>Ampullariidae</taxon>
        <taxon>Pomacea</taxon>
    </lineage>
</organism>
<dbReference type="Gene3D" id="2.60.120.200">
    <property type="match status" value="8"/>
</dbReference>
<evidence type="ECO:0000259" key="6">
    <source>
        <dbReference type="PROSITE" id="PS50025"/>
    </source>
</evidence>
<protein>
    <recommendedName>
        <fullName evidence="10">EGF-like domain-containing protein</fullName>
    </recommendedName>
</protein>
<dbReference type="InterPro" id="IPR000152">
    <property type="entry name" value="EGF-type_Asp/Asn_hydroxyl_site"/>
</dbReference>
<dbReference type="InterPro" id="IPR000742">
    <property type="entry name" value="EGF"/>
</dbReference>
<evidence type="ECO:0000313" key="8">
    <source>
        <dbReference type="EMBL" id="PVD37937.1"/>
    </source>
</evidence>
<name>A0A2T7PX27_POMCA</name>
<dbReference type="SUPFAM" id="SSF50998">
    <property type="entry name" value="Quinoprotein alcohol dehydrogenase-like"/>
    <property type="match status" value="1"/>
</dbReference>
<gene>
    <name evidence="8" type="ORF">C0Q70_00539</name>
</gene>
<dbReference type="SMART" id="SM00282">
    <property type="entry name" value="LamG"/>
    <property type="match status" value="5"/>
</dbReference>
<dbReference type="Pfam" id="PF00400">
    <property type="entry name" value="WD40"/>
    <property type="match status" value="2"/>
</dbReference>
<evidence type="ECO:0000256" key="1">
    <source>
        <dbReference type="ARBA" id="ARBA00022574"/>
    </source>
</evidence>
<dbReference type="PROSITE" id="PS00678">
    <property type="entry name" value="WD_REPEATS_1"/>
    <property type="match status" value="1"/>
</dbReference>
<dbReference type="SUPFAM" id="SSF49899">
    <property type="entry name" value="Concanavalin A-like lectins/glucanases"/>
    <property type="match status" value="8"/>
</dbReference>
<keyword evidence="4" id="KW-0245">EGF-like domain</keyword>
<dbReference type="Pfam" id="PF02210">
    <property type="entry name" value="Laminin_G_2"/>
    <property type="match status" value="5"/>
</dbReference>
<feature type="domain" description="Laminin G" evidence="6">
    <location>
        <begin position="769"/>
        <end position="956"/>
    </location>
</feature>
<evidence type="ECO:0000256" key="2">
    <source>
        <dbReference type="ARBA" id="ARBA00022737"/>
    </source>
</evidence>
<dbReference type="PANTHER" id="PTHR15036">
    <property type="entry name" value="PIKACHURIN-LIKE PROTEIN"/>
    <property type="match status" value="1"/>
</dbReference>
<dbReference type="PROSITE" id="PS50082">
    <property type="entry name" value="WD_REPEATS_2"/>
    <property type="match status" value="2"/>
</dbReference>
<evidence type="ECO:0000313" key="9">
    <source>
        <dbReference type="Proteomes" id="UP000245119"/>
    </source>
</evidence>
<feature type="domain" description="Laminin G" evidence="6">
    <location>
        <begin position="1357"/>
        <end position="1530"/>
    </location>
</feature>
<evidence type="ECO:0000259" key="7">
    <source>
        <dbReference type="PROSITE" id="PS50026"/>
    </source>
</evidence>
<dbReference type="EMBL" id="PZQS01000001">
    <property type="protein sequence ID" value="PVD37937.1"/>
    <property type="molecule type" value="Genomic_DNA"/>
</dbReference>
<dbReference type="InterPro" id="IPR013320">
    <property type="entry name" value="ConA-like_dom_sf"/>
</dbReference>
<dbReference type="OrthoDB" id="6275838at2759"/>
<dbReference type="PROSITE" id="PS50025">
    <property type="entry name" value="LAM_G_DOMAIN"/>
    <property type="match status" value="5"/>
</dbReference>
<keyword evidence="2" id="KW-0677">Repeat</keyword>
<dbReference type="PANTHER" id="PTHR15036:SF89">
    <property type="entry name" value="NEUREXIN 1, ISOFORM F"/>
    <property type="match status" value="1"/>
</dbReference>
<feature type="domain" description="EGF-like" evidence="7">
    <location>
        <begin position="1144"/>
        <end position="1181"/>
    </location>
</feature>
<dbReference type="SMART" id="SM00181">
    <property type="entry name" value="EGF"/>
    <property type="match status" value="2"/>
</dbReference>
<dbReference type="PROSITE" id="PS00010">
    <property type="entry name" value="ASX_HYDROXYL"/>
    <property type="match status" value="1"/>
</dbReference>
<dbReference type="STRING" id="400727.A0A2T7PX27"/>
<dbReference type="Gene3D" id="2.10.25.10">
    <property type="entry name" value="Laminin"/>
    <property type="match status" value="2"/>
</dbReference>
<dbReference type="InterPro" id="IPR011047">
    <property type="entry name" value="Quinoprotein_ADH-like_sf"/>
</dbReference>
<evidence type="ECO:0008006" key="10">
    <source>
        <dbReference type="Google" id="ProtNLM"/>
    </source>
</evidence>
<dbReference type="Proteomes" id="UP000245119">
    <property type="component" value="Linkage Group LG1"/>
</dbReference>
<keyword evidence="1 5" id="KW-0853">WD repeat</keyword>
<dbReference type="SMART" id="SM00320">
    <property type="entry name" value="WD40"/>
    <property type="match status" value="2"/>
</dbReference>
<evidence type="ECO:0000256" key="5">
    <source>
        <dbReference type="PROSITE-ProRule" id="PRU00221"/>
    </source>
</evidence>
<dbReference type="Pfam" id="PF13385">
    <property type="entry name" value="Laminin_G_3"/>
    <property type="match status" value="2"/>
</dbReference>
<feature type="domain" description="Laminin G" evidence="6">
    <location>
        <begin position="1580"/>
        <end position="1751"/>
    </location>
</feature>
<keyword evidence="3" id="KW-1015">Disulfide bond</keyword>
<dbReference type="InterPro" id="IPR001791">
    <property type="entry name" value="Laminin_G"/>
</dbReference>
<reference evidence="8 9" key="1">
    <citation type="submission" date="2018-04" db="EMBL/GenBank/DDBJ databases">
        <title>The genome of golden apple snail Pomacea canaliculata provides insight into stress tolerance and invasive adaptation.</title>
        <authorList>
            <person name="Liu C."/>
            <person name="Liu B."/>
            <person name="Ren Y."/>
            <person name="Zhang Y."/>
            <person name="Wang H."/>
            <person name="Li S."/>
            <person name="Jiang F."/>
            <person name="Yin L."/>
            <person name="Zhang G."/>
            <person name="Qian W."/>
            <person name="Fan W."/>
        </authorList>
    </citation>
    <scope>NUCLEOTIDE SEQUENCE [LARGE SCALE GENOMIC DNA]</scope>
    <source>
        <strain evidence="8">SZHN2017</strain>
        <tissue evidence="8">Muscle</tissue>
    </source>
</reference>
<evidence type="ECO:0000256" key="4">
    <source>
        <dbReference type="PROSITE-ProRule" id="PRU00076"/>
    </source>
</evidence>
<feature type="domain" description="Laminin G" evidence="6">
    <location>
        <begin position="1186"/>
        <end position="1348"/>
    </location>
</feature>
<dbReference type="PROSITE" id="PS50294">
    <property type="entry name" value="WD_REPEATS_REGION"/>
    <property type="match status" value="2"/>
</dbReference>
<feature type="repeat" description="WD" evidence="5">
    <location>
        <begin position="2344"/>
        <end position="2385"/>
    </location>
</feature>
<dbReference type="InterPro" id="IPR019775">
    <property type="entry name" value="WD40_repeat_CS"/>
</dbReference>
<dbReference type="Gene3D" id="2.130.10.10">
    <property type="entry name" value="YVTN repeat-like/Quinoprotein amine dehydrogenase"/>
    <property type="match status" value="2"/>
</dbReference>
<comment type="caution">
    <text evidence="4">Lacks conserved residue(s) required for the propagation of feature annotation.</text>
</comment>
<keyword evidence="9" id="KW-1185">Reference proteome</keyword>